<dbReference type="EMBL" id="DTBD01000012">
    <property type="protein sequence ID" value="HGQ63950.1"/>
    <property type="molecule type" value="Genomic_DNA"/>
</dbReference>
<dbReference type="PANTHER" id="PTHR43833:SF5">
    <property type="entry name" value="TRK SYSTEM POTASSIUM UPTAKE PROTEIN TRKA"/>
    <property type="match status" value="1"/>
</dbReference>
<dbReference type="Gene3D" id="3.30.70.1450">
    <property type="entry name" value="Regulator of K+ conductance, C-terminal domain"/>
    <property type="match status" value="1"/>
</dbReference>
<evidence type="ECO:0000313" key="5">
    <source>
        <dbReference type="EMBL" id="HGQ35647.1"/>
    </source>
</evidence>
<evidence type="ECO:0000259" key="4">
    <source>
        <dbReference type="PROSITE" id="PS51202"/>
    </source>
</evidence>
<dbReference type="Pfam" id="PF02080">
    <property type="entry name" value="TrkA_C"/>
    <property type="match status" value="1"/>
</dbReference>
<dbReference type="PROSITE" id="PS51201">
    <property type="entry name" value="RCK_N"/>
    <property type="match status" value="1"/>
</dbReference>
<dbReference type="SUPFAM" id="SSF51735">
    <property type="entry name" value="NAD(P)-binding Rossmann-fold domains"/>
    <property type="match status" value="1"/>
</dbReference>
<evidence type="ECO:0000256" key="1">
    <source>
        <dbReference type="ARBA" id="ARBA00022448"/>
    </source>
</evidence>
<dbReference type="InterPro" id="IPR036721">
    <property type="entry name" value="RCK_C_sf"/>
</dbReference>
<dbReference type="PROSITE" id="PS51202">
    <property type="entry name" value="RCK_C"/>
    <property type="match status" value="1"/>
</dbReference>
<reference evidence="6" key="1">
    <citation type="journal article" date="2020" name="mSystems">
        <title>Genome- and Community-Level Interaction Insights into Carbon Utilization and Element Cycling Functions of Hydrothermarchaeota in Hydrothermal Sediment.</title>
        <authorList>
            <person name="Zhou Z."/>
            <person name="Liu Y."/>
            <person name="Xu W."/>
            <person name="Pan J."/>
            <person name="Luo Z.H."/>
            <person name="Li M."/>
        </authorList>
    </citation>
    <scope>NUCLEOTIDE SEQUENCE [LARGE SCALE GENOMIC DNA]</scope>
    <source>
        <strain evidence="6">SpSt-637</strain>
        <strain evidence="5">SpSt-667</strain>
    </source>
</reference>
<dbReference type="PANTHER" id="PTHR43833">
    <property type="entry name" value="POTASSIUM CHANNEL PROTEIN 2-RELATED-RELATED"/>
    <property type="match status" value="1"/>
</dbReference>
<comment type="caution">
    <text evidence="6">The sequence shown here is derived from an EMBL/GenBank/DDBJ whole genome shotgun (WGS) entry which is preliminary data.</text>
</comment>
<dbReference type="InterPro" id="IPR036291">
    <property type="entry name" value="NAD(P)-bd_dom_sf"/>
</dbReference>
<protein>
    <submittedName>
        <fullName evidence="6">TrkA family potassium uptake protein</fullName>
    </submittedName>
</protein>
<dbReference type="SUPFAM" id="SSF116726">
    <property type="entry name" value="TrkA C-terminal domain-like"/>
    <property type="match status" value="1"/>
</dbReference>
<proteinExistence type="predicted"/>
<keyword evidence="2" id="KW-0406">Ion transport</keyword>
<feature type="domain" description="RCK C-terminal" evidence="4">
    <location>
        <begin position="132"/>
        <end position="212"/>
    </location>
</feature>
<organism evidence="6">
    <name type="scientific">Ignisphaera aggregans</name>
    <dbReference type="NCBI Taxonomy" id="334771"/>
    <lineage>
        <taxon>Archaea</taxon>
        <taxon>Thermoproteota</taxon>
        <taxon>Thermoprotei</taxon>
        <taxon>Desulfurococcales</taxon>
        <taxon>Desulfurococcaceae</taxon>
        <taxon>Ignisphaera</taxon>
    </lineage>
</organism>
<evidence type="ECO:0000313" key="6">
    <source>
        <dbReference type="EMBL" id="HGQ63950.1"/>
    </source>
</evidence>
<sequence>MRVLVVGATDEALEIIRSLLNEGHEVVILDDNKSRIDKTVQELDIAAYMFSIVDLDTFQQAGIHKADIVLAMHPLDTINILVCSLAKHFNVPRIYAIVSSKESANILWKLGLASNVLIKSRALSKALTELVYNVKLIELDEEHYLAVVTIKEGSYFVGKKVGDAEDEGIKVIAILSSENTLVNPDKNYMIKHDDKIVFIVHKDKLESFIFKR</sequence>
<dbReference type="AlphaFoldDB" id="A0A7C4NNZ9"/>
<dbReference type="InterPro" id="IPR003148">
    <property type="entry name" value="RCK_N"/>
</dbReference>
<dbReference type="InterPro" id="IPR006037">
    <property type="entry name" value="RCK_C"/>
</dbReference>
<dbReference type="GO" id="GO:0008324">
    <property type="term" value="F:monoatomic cation transmembrane transporter activity"/>
    <property type="evidence" value="ECO:0007669"/>
    <property type="project" value="InterPro"/>
</dbReference>
<accession>A0A7C4NNZ9</accession>
<evidence type="ECO:0000256" key="2">
    <source>
        <dbReference type="ARBA" id="ARBA00023065"/>
    </source>
</evidence>
<dbReference type="GO" id="GO:0006813">
    <property type="term" value="P:potassium ion transport"/>
    <property type="evidence" value="ECO:0007669"/>
    <property type="project" value="InterPro"/>
</dbReference>
<dbReference type="Pfam" id="PF02254">
    <property type="entry name" value="TrkA_N"/>
    <property type="match status" value="1"/>
</dbReference>
<dbReference type="InterPro" id="IPR050721">
    <property type="entry name" value="Trk_Ktr_HKT_K-transport"/>
</dbReference>
<dbReference type="EMBL" id="DTCK01000016">
    <property type="protein sequence ID" value="HGQ35647.1"/>
    <property type="molecule type" value="Genomic_DNA"/>
</dbReference>
<gene>
    <name evidence="6" type="ORF">ENU08_01745</name>
    <name evidence="5" type="ORF">ENU41_03095</name>
</gene>
<keyword evidence="1" id="KW-0813">Transport</keyword>
<feature type="domain" description="RCK N-terminal" evidence="3">
    <location>
        <begin position="1"/>
        <end position="118"/>
    </location>
</feature>
<name>A0A7C4NNZ9_9CREN</name>
<evidence type="ECO:0000259" key="3">
    <source>
        <dbReference type="PROSITE" id="PS51201"/>
    </source>
</evidence>
<dbReference type="Gene3D" id="3.40.50.720">
    <property type="entry name" value="NAD(P)-binding Rossmann-like Domain"/>
    <property type="match status" value="1"/>
</dbReference>